<dbReference type="Gene3D" id="3.40.50.2000">
    <property type="entry name" value="Glycogen Phosphorylase B"/>
    <property type="match status" value="2"/>
</dbReference>
<proteinExistence type="predicted"/>
<organism evidence="6 7">
    <name type="scientific">Aquipuribacter hungaricus</name>
    <dbReference type="NCBI Taxonomy" id="545624"/>
    <lineage>
        <taxon>Bacteria</taxon>
        <taxon>Bacillati</taxon>
        <taxon>Actinomycetota</taxon>
        <taxon>Actinomycetes</taxon>
        <taxon>Micrococcales</taxon>
        <taxon>Intrasporangiaceae</taxon>
        <taxon>Aquipuribacter</taxon>
    </lineage>
</organism>
<dbReference type="RefSeq" id="WP_340295494.1">
    <property type="nucleotide sequence ID" value="NZ_JBBEOI010000249.1"/>
</dbReference>
<evidence type="ECO:0000259" key="5">
    <source>
        <dbReference type="Pfam" id="PF13579"/>
    </source>
</evidence>
<dbReference type="InterPro" id="IPR028098">
    <property type="entry name" value="Glyco_trans_4-like_N"/>
</dbReference>
<dbReference type="Pfam" id="PF13579">
    <property type="entry name" value="Glyco_trans_4_4"/>
    <property type="match status" value="1"/>
</dbReference>
<feature type="domain" description="Glycosyltransferase subfamily 4-like N-terminal" evidence="5">
    <location>
        <begin position="28"/>
        <end position="147"/>
    </location>
</feature>
<dbReference type="PANTHER" id="PTHR45947:SF3">
    <property type="entry name" value="SULFOQUINOVOSYL TRANSFERASE SQD2"/>
    <property type="match status" value="1"/>
</dbReference>
<dbReference type="Proteomes" id="UP001595685">
    <property type="component" value="Unassembled WGS sequence"/>
</dbReference>
<evidence type="ECO:0000313" key="6">
    <source>
        <dbReference type="EMBL" id="MFC3687768.1"/>
    </source>
</evidence>
<dbReference type="SUPFAM" id="SSF53756">
    <property type="entry name" value="UDP-Glycosyltransferase/glycogen phosphorylase"/>
    <property type="match status" value="1"/>
</dbReference>
<evidence type="ECO:0000256" key="2">
    <source>
        <dbReference type="ARBA" id="ARBA00022676"/>
    </source>
</evidence>
<reference evidence="7" key="1">
    <citation type="journal article" date="2019" name="Int. J. Syst. Evol. Microbiol.">
        <title>The Global Catalogue of Microorganisms (GCM) 10K type strain sequencing project: providing services to taxonomists for standard genome sequencing and annotation.</title>
        <authorList>
            <consortium name="The Broad Institute Genomics Platform"/>
            <consortium name="The Broad Institute Genome Sequencing Center for Infectious Disease"/>
            <person name="Wu L."/>
            <person name="Ma J."/>
        </authorList>
    </citation>
    <scope>NUCLEOTIDE SEQUENCE [LARGE SCALE GENOMIC DNA]</scope>
    <source>
        <strain evidence="7">NCAIM B.02333</strain>
    </source>
</reference>
<feature type="domain" description="Glycosyl transferase family 1" evidence="4">
    <location>
        <begin position="164"/>
        <end position="321"/>
    </location>
</feature>
<dbReference type="GO" id="GO:0016757">
    <property type="term" value="F:glycosyltransferase activity"/>
    <property type="evidence" value="ECO:0007669"/>
    <property type="project" value="UniProtKB-KW"/>
</dbReference>
<keyword evidence="7" id="KW-1185">Reference proteome</keyword>
<sequence length="373" mass="41209">MHVLFVTRKFPPQTGGMETLAADTHEALLAGGARVTLLRNVRSDWHSWWWLPLTLVRMARVVRDDRPDVVLLGDALMNAVATWLLRRHRLPHATMVMGLDVTFDSSVYRKVVVRHLRAAPLIIAISGATATAVRAAGVEEDRLVVLRLSVAPPAGMESREAARARLRERLGVGEDTAVLLTLGRLVRRKGVAWFVSQVLPRTSRDVVHLVAGAGPAEDRIRRAARSRGLEDRVRLLGRVDREDRELLLRGADLFVQPNIHVYGDMEGFGLVNVEAAVRDLPVLAADIEGIPDAVVDGETGWLLTSQDAPRWRARLDELLGDLDALRGSGARFGATARDLYSPERFSAELLRLLGQVAAGEQTAHELHEERNRG</sequence>
<accession>A0ABV7WD65</accession>
<dbReference type="PANTHER" id="PTHR45947">
    <property type="entry name" value="SULFOQUINOVOSYL TRANSFERASE SQD2"/>
    <property type="match status" value="1"/>
</dbReference>
<name>A0ABV7WD65_9MICO</name>
<dbReference type="CDD" id="cd03801">
    <property type="entry name" value="GT4_PimA-like"/>
    <property type="match status" value="1"/>
</dbReference>
<comment type="caution">
    <text evidence="6">The sequence shown here is derived from an EMBL/GenBank/DDBJ whole genome shotgun (WGS) entry which is preliminary data.</text>
</comment>
<dbReference type="InterPro" id="IPR050194">
    <property type="entry name" value="Glycosyltransferase_grp1"/>
</dbReference>
<evidence type="ECO:0000259" key="4">
    <source>
        <dbReference type="Pfam" id="PF00534"/>
    </source>
</evidence>
<dbReference type="Pfam" id="PF00534">
    <property type="entry name" value="Glycos_transf_1"/>
    <property type="match status" value="1"/>
</dbReference>
<keyword evidence="2 6" id="KW-0328">Glycosyltransferase</keyword>
<dbReference type="EMBL" id="JBHRWW010000003">
    <property type="protein sequence ID" value="MFC3687768.1"/>
    <property type="molecule type" value="Genomic_DNA"/>
</dbReference>
<gene>
    <name evidence="6" type="ORF">ACFOLH_05365</name>
</gene>
<keyword evidence="3 6" id="KW-0808">Transferase</keyword>
<dbReference type="InterPro" id="IPR001296">
    <property type="entry name" value="Glyco_trans_1"/>
</dbReference>
<evidence type="ECO:0000256" key="1">
    <source>
        <dbReference type="ARBA" id="ARBA00021292"/>
    </source>
</evidence>
<evidence type="ECO:0000313" key="7">
    <source>
        <dbReference type="Proteomes" id="UP001595685"/>
    </source>
</evidence>
<evidence type="ECO:0000256" key="3">
    <source>
        <dbReference type="ARBA" id="ARBA00022679"/>
    </source>
</evidence>
<protein>
    <recommendedName>
        <fullName evidence="1">D-inositol 3-phosphate glycosyltransferase</fullName>
    </recommendedName>
</protein>